<reference evidence="6" key="1">
    <citation type="journal article" date="2013" name="Genome Biol.">
        <title>Reference genomes and transcriptomes of Nicotiana sylvestris and Nicotiana tomentosiformis.</title>
        <authorList>
            <person name="Sierro N."/>
            <person name="Battey J.N."/>
            <person name="Ouadi S."/>
            <person name="Bovet L."/>
            <person name="Goepfert S."/>
            <person name="Bakaher N."/>
            <person name="Peitsch M.C."/>
            <person name="Ivanov N.V."/>
        </authorList>
    </citation>
    <scope>NUCLEOTIDE SEQUENCE [LARGE SCALE GENOMIC DNA]</scope>
</reference>
<reference evidence="7" key="2">
    <citation type="submission" date="2025-08" db="UniProtKB">
        <authorList>
            <consortium name="RefSeq"/>
        </authorList>
    </citation>
    <scope>IDENTIFICATION</scope>
    <source>
        <tissue evidence="7">Leaf</tissue>
    </source>
</reference>
<dbReference type="eggNOG" id="KOG0788">
    <property type="taxonomic scope" value="Eukaryota"/>
</dbReference>
<comment type="similarity">
    <text evidence="2">Belongs to the eukaryotic AdoMetDC family.</text>
</comment>
<dbReference type="GO" id="GO:0004014">
    <property type="term" value="F:adenosylmethionine decarboxylase activity"/>
    <property type="evidence" value="ECO:0007669"/>
    <property type="project" value="InterPro"/>
</dbReference>
<dbReference type="Gene3D" id="3.30.360.50">
    <property type="entry name" value="S-adenosylmethionine decarboxylase"/>
    <property type="match status" value="1"/>
</dbReference>
<dbReference type="Pfam" id="PF01536">
    <property type="entry name" value="SAM_decarbox"/>
    <property type="match status" value="1"/>
</dbReference>
<organism evidence="6 7">
    <name type="scientific">Nicotiana sylvestris</name>
    <name type="common">Wood tobacco</name>
    <name type="synonym">South American tobacco</name>
    <dbReference type="NCBI Taxonomy" id="4096"/>
    <lineage>
        <taxon>Eukaryota</taxon>
        <taxon>Viridiplantae</taxon>
        <taxon>Streptophyta</taxon>
        <taxon>Embryophyta</taxon>
        <taxon>Tracheophyta</taxon>
        <taxon>Spermatophyta</taxon>
        <taxon>Magnoliopsida</taxon>
        <taxon>eudicotyledons</taxon>
        <taxon>Gunneridae</taxon>
        <taxon>Pentapetalae</taxon>
        <taxon>asterids</taxon>
        <taxon>lamiids</taxon>
        <taxon>Solanales</taxon>
        <taxon>Solanaceae</taxon>
        <taxon>Nicotianoideae</taxon>
        <taxon>Nicotianeae</taxon>
        <taxon>Nicotiana</taxon>
    </lineage>
</organism>
<keyword evidence="3" id="KW-0068">Autocatalytic cleavage</keyword>
<accession>A0A1U7YKL2</accession>
<evidence type="ECO:0000256" key="2">
    <source>
        <dbReference type="ARBA" id="ARBA00008466"/>
    </source>
</evidence>
<gene>
    <name evidence="7" type="primary">LOC104249001</name>
</gene>
<keyword evidence="5" id="KW-0620">Polyamine biosynthesis</keyword>
<evidence type="ECO:0000256" key="4">
    <source>
        <dbReference type="ARBA" id="ARBA00023066"/>
    </source>
</evidence>
<dbReference type="GeneID" id="104249001"/>
<dbReference type="InterPro" id="IPR018166">
    <property type="entry name" value="S-AdoMet_deCO2ase_CS"/>
</dbReference>
<dbReference type="PROSITE" id="PS01336">
    <property type="entry name" value="ADOMETDC"/>
    <property type="match status" value="1"/>
</dbReference>
<name>A0A1U7YKL2_NICSY</name>
<dbReference type="UniPathway" id="UPA00331">
    <property type="reaction ID" value="UER00451"/>
</dbReference>
<keyword evidence="4" id="KW-0745">Spermidine biosynthesis</keyword>
<dbReference type="PANTHER" id="PTHR11570:SF36">
    <property type="entry name" value="S-ADENOSYLMETHIONINE DECARBOXYLASE PROENZYME"/>
    <property type="match status" value="1"/>
</dbReference>
<dbReference type="SUPFAM" id="SSF56276">
    <property type="entry name" value="S-adenosylmethionine decarboxylase"/>
    <property type="match status" value="1"/>
</dbReference>
<dbReference type="GO" id="GO:0006597">
    <property type="term" value="P:spermine biosynthetic process"/>
    <property type="evidence" value="ECO:0007669"/>
    <property type="project" value="TreeGrafter"/>
</dbReference>
<evidence type="ECO:0000313" key="6">
    <source>
        <dbReference type="Proteomes" id="UP000189701"/>
    </source>
</evidence>
<dbReference type="GO" id="GO:0008295">
    <property type="term" value="P:spermidine biosynthetic process"/>
    <property type="evidence" value="ECO:0007669"/>
    <property type="project" value="UniProtKB-KW"/>
</dbReference>
<dbReference type="STRING" id="4096.A0A1U7YKL2"/>
<dbReference type="PANTHER" id="PTHR11570">
    <property type="entry name" value="S-ADENOSYLMETHIONINE DECARBOXYLASE"/>
    <property type="match status" value="1"/>
</dbReference>
<comment type="pathway">
    <text evidence="1">Amine and polyamine biosynthesis; S-adenosylmethioninamine biosynthesis; S-adenosylmethioninamine from S-adenosyl-L-methionine: step 1/1.</text>
</comment>
<dbReference type="GO" id="GO:0005829">
    <property type="term" value="C:cytosol"/>
    <property type="evidence" value="ECO:0007669"/>
    <property type="project" value="TreeGrafter"/>
</dbReference>
<dbReference type="RefSeq" id="XP_009803663.1">
    <property type="nucleotide sequence ID" value="XM_009805361.1"/>
</dbReference>
<keyword evidence="6" id="KW-1185">Reference proteome</keyword>
<dbReference type="Proteomes" id="UP000189701">
    <property type="component" value="Unplaced"/>
</dbReference>
<protein>
    <submittedName>
        <fullName evidence="7">S-adenosylmethionine decarboxylase proenzyme-like</fullName>
    </submittedName>
</protein>
<sequence length="157" mass="17717">MEEILTPAERTIMSSLANDEVDSYVLSESSLFVYPYKIIIKTYGNYQLLLSIPPILKLADALNLRVKKIMQTRGCFFFSGAQPYPHRYFSEVVVLASYFGKLASGGNAYVIELHVYSSSAVSADNSNPIYTLEMCMTSLDRKEASAFFKSQYVIFEK</sequence>
<evidence type="ECO:0000256" key="5">
    <source>
        <dbReference type="ARBA" id="ARBA00023115"/>
    </source>
</evidence>
<dbReference type="AlphaFoldDB" id="A0A1U7YKL2"/>
<dbReference type="Gene3D" id="3.60.90.10">
    <property type="entry name" value="S-adenosylmethionine decarboxylase"/>
    <property type="match status" value="1"/>
</dbReference>
<dbReference type="KEGG" id="nsy:104249001"/>
<evidence type="ECO:0000313" key="7">
    <source>
        <dbReference type="RefSeq" id="XP_009803663.1"/>
    </source>
</evidence>
<proteinExistence type="inferred from homology"/>
<dbReference type="InterPro" id="IPR048283">
    <property type="entry name" value="AdoMetDC-like"/>
</dbReference>
<evidence type="ECO:0000256" key="1">
    <source>
        <dbReference type="ARBA" id="ARBA00004911"/>
    </source>
</evidence>
<dbReference type="InterPro" id="IPR016067">
    <property type="entry name" value="S-AdoMet_deCO2ase_core"/>
</dbReference>
<evidence type="ECO:0000256" key="3">
    <source>
        <dbReference type="ARBA" id="ARBA00022813"/>
    </source>
</evidence>